<accession>A0A091CN63</accession>
<gene>
    <name evidence="2" type="ORF">H920_19667</name>
</gene>
<organism evidence="2 3">
    <name type="scientific">Fukomys damarensis</name>
    <name type="common">Damaraland mole rat</name>
    <name type="synonym">Cryptomys damarensis</name>
    <dbReference type="NCBI Taxonomy" id="885580"/>
    <lineage>
        <taxon>Eukaryota</taxon>
        <taxon>Metazoa</taxon>
        <taxon>Chordata</taxon>
        <taxon>Craniata</taxon>
        <taxon>Vertebrata</taxon>
        <taxon>Euteleostomi</taxon>
        <taxon>Mammalia</taxon>
        <taxon>Eutheria</taxon>
        <taxon>Euarchontoglires</taxon>
        <taxon>Glires</taxon>
        <taxon>Rodentia</taxon>
        <taxon>Hystricomorpha</taxon>
        <taxon>Bathyergidae</taxon>
        <taxon>Fukomys</taxon>
    </lineage>
</organism>
<protein>
    <submittedName>
        <fullName evidence="2">Myosin-IIIa</fullName>
    </submittedName>
</protein>
<feature type="compositionally biased region" description="Basic and acidic residues" evidence="1">
    <location>
        <begin position="214"/>
        <end position="232"/>
    </location>
</feature>
<feature type="region of interest" description="Disordered" evidence="1">
    <location>
        <begin position="25"/>
        <end position="184"/>
    </location>
</feature>
<keyword evidence="3" id="KW-1185">Reference proteome</keyword>
<feature type="compositionally biased region" description="Basic residues" evidence="1">
    <location>
        <begin position="121"/>
        <end position="130"/>
    </location>
</feature>
<sequence>MTGEEEWAGVWVVLPEAWGGRYASQAGIEHQRSDGHQGGEGTKRAALLEEKPSPGDQGESKQQREQPRKTGGVAVEQPFLYKHSRQATRKLSRCSNAWATVETDRRGSRGISKGEEPKLLRPPRRPRKPKTLNNPEDSTYYYLLHTGATASSEASPHRRRPGSSPPISPAEANSSVPSSAPSDQKKLPLQLTLYASQGKLLDLEDFYYKEFLPRHTGPEDHHPSSTEQRSQRELQNPSFKADERCSGAWSPEEEACGPASPYDYRRFLRKTSQRRRLVQQLSPSP</sequence>
<dbReference type="AlphaFoldDB" id="A0A091CN63"/>
<dbReference type="Proteomes" id="UP000028990">
    <property type="component" value="Unassembled WGS sequence"/>
</dbReference>
<feature type="compositionally biased region" description="Basic residues" evidence="1">
    <location>
        <begin position="82"/>
        <end position="92"/>
    </location>
</feature>
<evidence type="ECO:0000256" key="1">
    <source>
        <dbReference type="SAM" id="MobiDB-lite"/>
    </source>
</evidence>
<dbReference type="EMBL" id="KN125273">
    <property type="protein sequence ID" value="KFO18933.1"/>
    <property type="molecule type" value="Genomic_DNA"/>
</dbReference>
<name>A0A091CN63_FUKDA</name>
<feature type="region of interest" description="Disordered" evidence="1">
    <location>
        <begin position="214"/>
        <end position="261"/>
    </location>
</feature>
<evidence type="ECO:0000313" key="2">
    <source>
        <dbReference type="EMBL" id="KFO18933.1"/>
    </source>
</evidence>
<reference evidence="2 3" key="1">
    <citation type="submission" date="2013-11" db="EMBL/GenBank/DDBJ databases">
        <title>The Damaraland mole rat (Fukomys damarensis) genome and evolution of African mole rats.</title>
        <authorList>
            <person name="Gladyshev V.N."/>
            <person name="Fang X."/>
        </authorList>
    </citation>
    <scope>NUCLEOTIDE SEQUENCE [LARGE SCALE GENOMIC DNA]</scope>
    <source>
        <tissue evidence="2">Liver</tissue>
    </source>
</reference>
<feature type="compositionally biased region" description="Basic and acidic residues" evidence="1">
    <location>
        <begin position="102"/>
        <end position="119"/>
    </location>
</feature>
<feature type="compositionally biased region" description="Polar residues" evidence="1">
    <location>
        <begin position="171"/>
        <end position="182"/>
    </location>
</feature>
<evidence type="ECO:0000313" key="3">
    <source>
        <dbReference type="Proteomes" id="UP000028990"/>
    </source>
</evidence>
<feature type="compositionally biased region" description="Basic and acidic residues" evidence="1">
    <location>
        <begin position="29"/>
        <end position="68"/>
    </location>
</feature>
<proteinExistence type="predicted"/>